<organism evidence="1 2">
    <name type="scientific">Nepenthes gracilis</name>
    <name type="common">Slender pitcher plant</name>
    <dbReference type="NCBI Taxonomy" id="150966"/>
    <lineage>
        <taxon>Eukaryota</taxon>
        <taxon>Viridiplantae</taxon>
        <taxon>Streptophyta</taxon>
        <taxon>Embryophyta</taxon>
        <taxon>Tracheophyta</taxon>
        <taxon>Spermatophyta</taxon>
        <taxon>Magnoliopsida</taxon>
        <taxon>eudicotyledons</taxon>
        <taxon>Gunneridae</taxon>
        <taxon>Pentapetalae</taxon>
        <taxon>Caryophyllales</taxon>
        <taxon>Nepenthaceae</taxon>
        <taxon>Nepenthes</taxon>
    </lineage>
</organism>
<dbReference type="Proteomes" id="UP001279734">
    <property type="component" value="Unassembled WGS sequence"/>
</dbReference>
<dbReference type="EMBL" id="BSYO01000023">
    <property type="protein sequence ID" value="GMH21274.1"/>
    <property type="molecule type" value="Genomic_DNA"/>
</dbReference>
<keyword evidence="2" id="KW-1185">Reference proteome</keyword>
<comment type="caution">
    <text evidence="1">The sequence shown here is derived from an EMBL/GenBank/DDBJ whole genome shotgun (WGS) entry which is preliminary data.</text>
</comment>
<sequence length="166" mass="17907">MCLGSGKVASYWMFCLGRQPCGVHLLVESDAGIWGYHFCCWCPMLVGVVEGRCSFRWLWNQLGPVLLLLHPDACFAGVGGGVFCCYAQQPKMVLLVSEQEHSAVVPCRAISNMGCAAAVGEFGALLLLPCDYAALPLLGIWIDSDFVCCKLSQILLVRCEDGVGAL</sequence>
<evidence type="ECO:0000313" key="2">
    <source>
        <dbReference type="Proteomes" id="UP001279734"/>
    </source>
</evidence>
<reference evidence="1" key="1">
    <citation type="submission" date="2023-05" db="EMBL/GenBank/DDBJ databases">
        <title>Nepenthes gracilis genome sequencing.</title>
        <authorList>
            <person name="Fukushima K."/>
        </authorList>
    </citation>
    <scope>NUCLEOTIDE SEQUENCE</scope>
    <source>
        <strain evidence="1">SING2019-196</strain>
    </source>
</reference>
<gene>
    <name evidence="1" type="ORF">Nepgr_023116</name>
</gene>
<accession>A0AAD3T2B4</accession>
<name>A0AAD3T2B4_NEPGR</name>
<proteinExistence type="predicted"/>
<evidence type="ECO:0000313" key="1">
    <source>
        <dbReference type="EMBL" id="GMH21274.1"/>
    </source>
</evidence>
<protein>
    <submittedName>
        <fullName evidence="1">Uncharacterized protein</fullName>
    </submittedName>
</protein>
<dbReference type="AlphaFoldDB" id="A0AAD3T2B4"/>